<keyword evidence="2" id="KW-1185">Reference proteome</keyword>
<sequence length="80" mass="8898">MSKDSALRARELINRGQYHSPKLDRASQEDCLQTLGIFPGPLHGIRILVTYFPEPGKSVSVLSRSNNHESATMRFDTALA</sequence>
<accession>A0AAE1D0L3</accession>
<dbReference type="Proteomes" id="UP001283361">
    <property type="component" value="Unassembled WGS sequence"/>
</dbReference>
<comment type="caution">
    <text evidence="1">The sequence shown here is derived from an EMBL/GenBank/DDBJ whole genome shotgun (WGS) entry which is preliminary data.</text>
</comment>
<proteinExistence type="predicted"/>
<evidence type="ECO:0000313" key="1">
    <source>
        <dbReference type="EMBL" id="KAK3749355.1"/>
    </source>
</evidence>
<name>A0AAE1D0L3_9GAST</name>
<dbReference type="EMBL" id="JAWDGP010005946">
    <property type="protein sequence ID" value="KAK3749355.1"/>
    <property type="molecule type" value="Genomic_DNA"/>
</dbReference>
<dbReference type="AlphaFoldDB" id="A0AAE1D0L3"/>
<reference evidence="1" key="1">
    <citation type="journal article" date="2023" name="G3 (Bethesda)">
        <title>A reference genome for the long-term kleptoplast-retaining sea slug Elysia crispata morphotype clarki.</title>
        <authorList>
            <person name="Eastman K.E."/>
            <person name="Pendleton A.L."/>
            <person name="Shaikh M.A."/>
            <person name="Suttiyut T."/>
            <person name="Ogas R."/>
            <person name="Tomko P."/>
            <person name="Gavelis G."/>
            <person name="Widhalm J.R."/>
            <person name="Wisecaver J.H."/>
        </authorList>
    </citation>
    <scope>NUCLEOTIDE SEQUENCE</scope>
    <source>
        <strain evidence="1">ECLA1</strain>
    </source>
</reference>
<gene>
    <name evidence="1" type="ORF">RRG08_056234</name>
</gene>
<protein>
    <submittedName>
        <fullName evidence="1">Uncharacterized protein</fullName>
    </submittedName>
</protein>
<organism evidence="1 2">
    <name type="scientific">Elysia crispata</name>
    <name type="common">lettuce slug</name>
    <dbReference type="NCBI Taxonomy" id="231223"/>
    <lineage>
        <taxon>Eukaryota</taxon>
        <taxon>Metazoa</taxon>
        <taxon>Spiralia</taxon>
        <taxon>Lophotrochozoa</taxon>
        <taxon>Mollusca</taxon>
        <taxon>Gastropoda</taxon>
        <taxon>Heterobranchia</taxon>
        <taxon>Euthyneura</taxon>
        <taxon>Panpulmonata</taxon>
        <taxon>Sacoglossa</taxon>
        <taxon>Placobranchoidea</taxon>
        <taxon>Plakobranchidae</taxon>
        <taxon>Elysia</taxon>
    </lineage>
</organism>
<evidence type="ECO:0000313" key="2">
    <source>
        <dbReference type="Proteomes" id="UP001283361"/>
    </source>
</evidence>